<organism evidence="2 3">
    <name type="scientific">Amycolatopsis melonis</name>
    <dbReference type="NCBI Taxonomy" id="3156488"/>
    <lineage>
        <taxon>Bacteria</taxon>
        <taxon>Bacillati</taxon>
        <taxon>Actinomycetota</taxon>
        <taxon>Actinomycetes</taxon>
        <taxon>Pseudonocardiales</taxon>
        <taxon>Pseudonocardiaceae</taxon>
        <taxon>Amycolatopsis</taxon>
    </lineage>
</organism>
<dbReference type="RefSeq" id="WP_348953330.1">
    <property type="nucleotide sequence ID" value="NZ_JBDZYD010000008.1"/>
</dbReference>
<evidence type="ECO:0000313" key="3">
    <source>
        <dbReference type="Proteomes" id="UP001440984"/>
    </source>
</evidence>
<keyword evidence="1" id="KW-0812">Transmembrane</keyword>
<evidence type="ECO:0000256" key="1">
    <source>
        <dbReference type="SAM" id="Phobius"/>
    </source>
</evidence>
<keyword evidence="1" id="KW-1133">Transmembrane helix</keyword>
<keyword evidence="1" id="KW-0472">Membrane</keyword>
<accession>A0ABV0LI20</accession>
<dbReference type="Proteomes" id="UP001440984">
    <property type="component" value="Unassembled WGS sequence"/>
</dbReference>
<evidence type="ECO:0000313" key="2">
    <source>
        <dbReference type="EMBL" id="MEQ0561947.1"/>
    </source>
</evidence>
<proteinExistence type="predicted"/>
<comment type="caution">
    <text evidence="2">The sequence shown here is derived from an EMBL/GenBank/DDBJ whole genome shotgun (WGS) entry which is preliminary data.</text>
</comment>
<keyword evidence="3" id="KW-1185">Reference proteome</keyword>
<dbReference type="EMBL" id="JBDZYD010000008">
    <property type="protein sequence ID" value="MEQ0561947.1"/>
    <property type="molecule type" value="Genomic_DNA"/>
</dbReference>
<protein>
    <submittedName>
        <fullName evidence="2">Uncharacterized protein</fullName>
    </submittedName>
</protein>
<name>A0ABV0LI20_9PSEU</name>
<gene>
    <name evidence="2" type="ORF">ABJI51_22930</name>
</gene>
<feature type="transmembrane region" description="Helical" evidence="1">
    <location>
        <begin position="45"/>
        <end position="65"/>
    </location>
</feature>
<reference evidence="2 3" key="1">
    <citation type="submission" date="2024-05" db="EMBL/GenBank/DDBJ databases">
        <authorList>
            <person name="Zhao H."/>
            <person name="Xu Y."/>
            <person name="Lin S."/>
            <person name="Spain J.C."/>
            <person name="Zhou N.-Y."/>
        </authorList>
    </citation>
    <scope>NUCLEOTIDE SEQUENCE [LARGE SCALE GENOMIC DNA]</scope>
    <source>
        <strain evidence="2 3">NEAU-NG30</strain>
    </source>
</reference>
<sequence>MARRGPRREQVTVAELLVRSAHATTAFPRARHREKPQALRSLTRLRVLSVVAGALALTGGVSAAVSMPGERSPAPAWPPVGLEPLPAALPPRVVTPPVPNSVAPPPKPAVIVPAAPVPKPDSAVSPRRRGKAVQAKLPGKPKVKAPAVVRHVVPQFPVWWWQGGPKLQDWQAAWAGRPLGHDGCGRHRR</sequence>